<proteinExistence type="predicted"/>
<comment type="caution">
    <text evidence="1">The sequence shown here is derived from an EMBL/GenBank/DDBJ whole genome shotgun (WGS) entry which is preliminary data.</text>
</comment>
<keyword evidence="2" id="KW-1185">Reference proteome</keyword>
<gene>
    <name evidence="1" type="ORF">ACFOY0_03350</name>
</gene>
<dbReference type="EMBL" id="JBHSCO010000001">
    <property type="protein sequence ID" value="MFC4390024.1"/>
    <property type="molecule type" value="Genomic_DNA"/>
</dbReference>
<reference evidence="2" key="1">
    <citation type="journal article" date="2019" name="Int. J. Syst. Evol. Microbiol.">
        <title>The Global Catalogue of Microorganisms (GCM) 10K type strain sequencing project: providing services to taxonomists for standard genome sequencing and annotation.</title>
        <authorList>
            <consortium name="The Broad Institute Genomics Platform"/>
            <consortium name="The Broad Institute Genome Sequencing Center for Infectious Disease"/>
            <person name="Wu L."/>
            <person name="Ma J."/>
        </authorList>
    </citation>
    <scope>NUCLEOTIDE SEQUENCE [LARGE SCALE GENOMIC DNA]</scope>
    <source>
        <strain evidence="2">CGMCC 1.15345</strain>
    </source>
</reference>
<evidence type="ECO:0000313" key="1">
    <source>
        <dbReference type="EMBL" id="MFC4390024.1"/>
    </source>
</evidence>
<dbReference type="RefSeq" id="WP_219071375.1">
    <property type="nucleotide sequence ID" value="NZ_JBHSCO010000001.1"/>
</dbReference>
<evidence type="ECO:0000313" key="2">
    <source>
        <dbReference type="Proteomes" id="UP001595719"/>
    </source>
</evidence>
<accession>A0ABV8W0M0</accession>
<sequence>MKEELIKKEYTQELENLINEKRIKLDRLTGFEKEQATYKHLIEIDEFVILANRRLNEIITVHELVIRSEQQYQDFMHYITPAAEEIYRKYYQGLI</sequence>
<dbReference type="Proteomes" id="UP001595719">
    <property type="component" value="Unassembled WGS sequence"/>
</dbReference>
<name>A0ABV8W0M0_9FLAO</name>
<organism evidence="1 2">
    <name type="scientific">Flavobacterium quisquiliarum</name>
    <dbReference type="NCBI Taxonomy" id="1834436"/>
    <lineage>
        <taxon>Bacteria</taxon>
        <taxon>Pseudomonadati</taxon>
        <taxon>Bacteroidota</taxon>
        <taxon>Flavobacteriia</taxon>
        <taxon>Flavobacteriales</taxon>
        <taxon>Flavobacteriaceae</taxon>
        <taxon>Flavobacterium</taxon>
    </lineage>
</organism>
<protein>
    <recommendedName>
        <fullName evidence="3">Phage protein</fullName>
    </recommendedName>
</protein>
<evidence type="ECO:0008006" key="3">
    <source>
        <dbReference type="Google" id="ProtNLM"/>
    </source>
</evidence>